<evidence type="ECO:0000256" key="6">
    <source>
        <dbReference type="ARBA" id="ARBA00023136"/>
    </source>
</evidence>
<dbReference type="PANTHER" id="PTHR48086">
    <property type="entry name" value="SODIUM/PROLINE SYMPORTER-RELATED"/>
    <property type="match status" value="1"/>
</dbReference>
<feature type="transmembrane region" description="Helical" evidence="7">
    <location>
        <begin position="6"/>
        <end position="24"/>
    </location>
</feature>
<evidence type="ECO:0000256" key="2">
    <source>
        <dbReference type="ARBA" id="ARBA00006434"/>
    </source>
</evidence>
<dbReference type="GO" id="GO:0005886">
    <property type="term" value="C:plasma membrane"/>
    <property type="evidence" value="ECO:0007669"/>
    <property type="project" value="TreeGrafter"/>
</dbReference>
<protein>
    <recommendedName>
        <fullName evidence="9">Sodium:solute symporter family protein</fullName>
    </recommendedName>
</protein>
<evidence type="ECO:0000256" key="4">
    <source>
        <dbReference type="ARBA" id="ARBA00022692"/>
    </source>
</evidence>
<proteinExistence type="inferred from homology"/>
<feature type="transmembrane region" description="Helical" evidence="7">
    <location>
        <begin position="72"/>
        <end position="93"/>
    </location>
</feature>
<sequence length="134" mass="14100">VQTAIVGIYLAAMILVGLALRSRIDTISDFLIAGRNLGILLTTATFAGIQLGAGVILGGAELAAQHGVWAGMWPGIGVGGGLILAGFIAAKKLRRQGAYVPLDFFGKRYGENLWVRLWAWISNIPSLLGILGVQ</sequence>
<comment type="subcellular location">
    <subcellularLocation>
        <location evidence="1">Membrane</location>
        <topology evidence="1">Multi-pass membrane protein</topology>
    </subcellularLocation>
</comment>
<keyword evidence="6 7" id="KW-0472">Membrane</keyword>
<feature type="transmembrane region" description="Helical" evidence="7">
    <location>
        <begin position="36"/>
        <end position="60"/>
    </location>
</feature>
<dbReference type="GO" id="GO:0022857">
    <property type="term" value="F:transmembrane transporter activity"/>
    <property type="evidence" value="ECO:0007669"/>
    <property type="project" value="InterPro"/>
</dbReference>
<name>A0A382BTK3_9ZZZZ</name>
<dbReference type="InterPro" id="IPR001734">
    <property type="entry name" value="Na/solute_symporter"/>
</dbReference>
<organism evidence="8">
    <name type="scientific">marine metagenome</name>
    <dbReference type="NCBI Taxonomy" id="408172"/>
    <lineage>
        <taxon>unclassified sequences</taxon>
        <taxon>metagenomes</taxon>
        <taxon>ecological metagenomes</taxon>
    </lineage>
</organism>
<feature type="non-terminal residue" evidence="8">
    <location>
        <position position="1"/>
    </location>
</feature>
<evidence type="ECO:0000256" key="7">
    <source>
        <dbReference type="SAM" id="Phobius"/>
    </source>
</evidence>
<keyword evidence="3" id="KW-0813">Transport</keyword>
<evidence type="ECO:0000313" key="8">
    <source>
        <dbReference type="EMBL" id="SVB16547.1"/>
    </source>
</evidence>
<evidence type="ECO:0008006" key="9">
    <source>
        <dbReference type="Google" id="ProtNLM"/>
    </source>
</evidence>
<evidence type="ECO:0000256" key="1">
    <source>
        <dbReference type="ARBA" id="ARBA00004141"/>
    </source>
</evidence>
<evidence type="ECO:0000256" key="5">
    <source>
        <dbReference type="ARBA" id="ARBA00022989"/>
    </source>
</evidence>
<dbReference type="InterPro" id="IPR050277">
    <property type="entry name" value="Sodium:Solute_Symporter"/>
</dbReference>
<dbReference type="Pfam" id="PF00474">
    <property type="entry name" value="SSF"/>
    <property type="match status" value="1"/>
</dbReference>
<keyword evidence="4 7" id="KW-0812">Transmembrane</keyword>
<dbReference type="InterPro" id="IPR038377">
    <property type="entry name" value="Na/Glc_symporter_sf"/>
</dbReference>
<dbReference type="AlphaFoldDB" id="A0A382BTK3"/>
<dbReference type="Gene3D" id="1.20.1730.10">
    <property type="entry name" value="Sodium/glucose cotransporter"/>
    <property type="match status" value="1"/>
</dbReference>
<comment type="similarity">
    <text evidence="2">Belongs to the sodium:solute symporter (SSF) (TC 2.A.21) family.</text>
</comment>
<gene>
    <name evidence="8" type="ORF">METZ01_LOCUS169401</name>
</gene>
<feature type="non-terminal residue" evidence="8">
    <location>
        <position position="134"/>
    </location>
</feature>
<dbReference type="PANTHER" id="PTHR48086:SF7">
    <property type="entry name" value="SODIUM-SOLUTE SYMPORTER-RELATED"/>
    <property type="match status" value="1"/>
</dbReference>
<accession>A0A382BTK3</accession>
<evidence type="ECO:0000256" key="3">
    <source>
        <dbReference type="ARBA" id="ARBA00022448"/>
    </source>
</evidence>
<dbReference type="EMBL" id="UINC01031078">
    <property type="protein sequence ID" value="SVB16547.1"/>
    <property type="molecule type" value="Genomic_DNA"/>
</dbReference>
<keyword evidence="5 7" id="KW-1133">Transmembrane helix</keyword>
<reference evidence="8" key="1">
    <citation type="submission" date="2018-05" db="EMBL/GenBank/DDBJ databases">
        <authorList>
            <person name="Lanie J.A."/>
            <person name="Ng W.-L."/>
            <person name="Kazmierczak K.M."/>
            <person name="Andrzejewski T.M."/>
            <person name="Davidsen T.M."/>
            <person name="Wayne K.J."/>
            <person name="Tettelin H."/>
            <person name="Glass J.I."/>
            <person name="Rusch D."/>
            <person name="Podicherti R."/>
            <person name="Tsui H.-C.T."/>
            <person name="Winkler M.E."/>
        </authorList>
    </citation>
    <scope>NUCLEOTIDE SEQUENCE</scope>
</reference>
<dbReference type="PROSITE" id="PS50283">
    <property type="entry name" value="NA_SOLUT_SYMP_3"/>
    <property type="match status" value="1"/>
</dbReference>